<protein>
    <recommendedName>
        <fullName evidence="3">Secreted protein</fullName>
    </recommendedName>
</protein>
<name>A0A239PYW1_9RHOB</name>
<reference evidence="1 2" key="1">
    <citation type="submission" date="2017-07" db="EMBL/GenBank/DDBJ databases">
        <authorList>
            <person name="Sun Z.S."/>
            <person name="Albrecht U."/>
            <person name="Echele G."/>
            <person name="Lee C.C."/>
        </authorList>
    </citation>
    <scope>NUCLEOTIDE SEQUENCE [LARGE SCALE GENOMIC DNA]</scope>
    <source>
        <strain evidence="1 2">DSM 14827</strain>
    </source>
</reference>
<dbReference type="Proteomes" id="UP000198307">
    <property type="component" value="Unassembled WGS sequence"/>
</dbReference>
<dbReference type="AlphaFoldDB" id="A0A239PYW1"/>
<evidence type="ECO:0000313" key="2">
    <source>
        <dbReference type="Proteomes" id="UP000198307"/>
    </source>
</evidence>
<sequence length="68" mass="7886">MIGLFFVTCLSTAPDICQQRSLLFDDRIGLAHCQRDAQTELARWVESHPRDRVRRWSCRAVVRGQAEI</sequence>
<organism evidence="1 2">
    <name type="scientific">Paracoccus seriniphilus</name>
    <dbReference type="NCBI Taxonomy" id="184748"/>
    <lineage>
        <taxon>Bacteria</taxon>
        <taxon>Pseudomonadati</taxon>
        <taxon>Pseudomonadota</taxon>
        <taxon>Alphaproteobacteria</taxon>
        <taxon>Rhodobacterales</taxon>
        <taxon>Paracoccaceae</taxon>
        <taxon>Paracoccus</taxon>
    </lineage>
</organism>
<keyword evidence="2" id="KW-1185">Reference proteome</keyword>
<accession>A0A239PYW1</accession>
<gene>
    <name evidence="1" type="ORF">SAMN05444959_11022</name>
</gene>
<dbReference type="EMBL" id="FZQB01000010">
    <property type="protein sequence ID" value="SNT75166.1"/>
    <property type="molecule type" value="Genomic_DNA"/>
</dbReference>
<dbReference type="RefSeq" id="WP_089344927.1">
    <property type="nucleotide sequence ID" value="NZ_CP067129.1"/>
</dbReference>
<evidence type="ECO:0000313" key="1">
    <source>
        <dbReference type="EMBL" id="SNT75166.1"/>
    </source>
</evidence>
<dbReference type="OrthoDB" id="7363897at2"/>
<proteinExistence type="predicted"/>
<evidence type="ECO:0008006" key="3">
    <source>
        <dbReference type="Google" id="ProtNLM"/>
    </source>
</evidence>